<evidence type="ECO:0000313" key="12">
    <source>
        <dbReference type="Proteomes" id="UP000183530"/>
    </source>
</evidence>
<keyword evidence="5 10" id="KW-0547">Nucleotide-binding</keyword>
<dbReference type="SUPFAM" id="SSF52540">
    <property type="entry name" value="P-loop containing nucleoside triphosphate hydrolases"/>
    <property type="match status" value="1"/>
</dbReference>
<dbReference type="OrthoDB" id="9795716at2"/>
<evidence type="ECO:0000256" key="6">
    <source>
        <dbReference type="ARBA" id="ARBA00022777"/>
    </source>
</evidence>
<comment type="catalytic activity">
    <reaction evidence="9 10">
        <text>D-gluconate + ATP = 6-phospho-D-gluconate + ADP + H(+)</text>
        <dbReference type="Rhea" id="RHEA:19433"/>
        <dbReference type="ChEBI" id="CHEBI:15378"/>
        <dbReference type="ChEBI" id="CHEBI:18391"/>
        <dbReference type="ChEBI" id="CHEBI:30616"/>
        <dbReference type="ChEBI" id="CHEBI:58759"/>
        <dbReference type="ChEBI" id="CHEBI:456216"/>
        <dbReference type="EC" id="2.7.1.12"/>
    </reaction>
</comment>
<sequence>MDASEHLHIVVMGVSGSGKTSLAKLLSEKLGWPYAEADEFHPAENIAKMTAGHPLTDEDRWPWLRKMRDWMTAHTSDGSGSIVTCSALKHSYRDLLREADGRVVFIHVKAPSNVIEERLDHREGHFMPSSLLPSQFATLEELGDDEDGFNIDNNTTPADLADRSLVALGLTNGGEGTSR</sequence>
<proteinExistence type="inferred from homology"/>
<keyword evidence="12" id="KW-1185">Reference proteome</keyword>
<comment type="similarity">
    <text evidence="2 10">Belongs to the gluconokinase GntK/GntV family.</text>
</comment>
<evidence type="ECO:0000256" key="5">
    <source>
        <dbReference type="ARBA" id="ARBA00022741"/>
    </source>
</evidence>
<dbReference type="Gene3D" id="3.40.50.300">
    <property type="entry name" value="P-loop containing nucleotide triphosphate hydrolases"/>
    <property type="match status" value="1"/>
</dbReference>
<dbReference type="GO" id="GO:0005524">
    <property type="term" value="F:ATP binding"/>
    <property type="evidence" value="ECO:0007669"/>
    <property type="project" value="UniProtKB-KW"/>
</dbReference>
<dbReference type="GO" id="GO:0005737">
    <property type="term" value="C:cytoplasm"/>
    <property type="evidence" value="ECO:0007669"/>
    <property type="project" value="TreeGrafter"/>
</dbReference>
<evidence type="ECO:0000256" key="8">
    <source>
        <dbReference type="ARBA" id="ARBA00023064"/>
    </source>
</evidence>
<keyword evidence="4 10" id="KW-0808">Transferase</keyword>
<dbReference type="InterPro" id="IPR006001">
    <property type="entry name" value="Therm_gnt_kin"/>
</dbReference>
<accession>A0A1L2ZPM4</accession>
<dbReference type="PANTHER" id="PTHR43442:SF3">
    <property type="entry name" value="GLUCONOKINASE-RELATED"/>
    <property type="match status" value="1"/>
</dbReference>
<dbReference type="FunFam" id="3.40.50.300:FF:000522">
    <property type="entry name" value="Gluconokinase"/>
    <property type="match status" value="1"/>
</dbReference>
<dbReference type="EMBL" id="CP018135">
    <property type="protein sequence ID" value="APF40962.1"/>
    <property type="molecule type" value="Genomic_DNA"/>
</dbReference>
<keyword evidence="8" id="KW-0311">Gluconate utilization</keyword>
<dbReference type="STRING" id="556325.BHE16_08040"/>
<dbReference type="NCBIfam" id="TIGR01313">
    <property type="entry name" value="therm_gnt_kin"/>
    <property type="match status" value="1"/>
</dbReference>
<dbReference type="Proteomes" id="UP000183530">
    <property type="component" value="Chromosome"/>
</dbReference>
<evidence type="ECO:0000256" key="10">
    <source>
        <dbReference type="RuleBase" id="RU363066"/>
    </source>
</evidence>
<dbReference type="InterPro" id="IPR027417">
    <property type="entry name" value="P-loop_NTPase"/>
</dbReference>
<dbReference type="KEGG" id="nae:BHE16_08040"/>
<protein>
    <recommendedName>
        <fullName evidence="3 10">Gluconokinase</fullName>
        <ecNumber evidence="3 10">2.7.1.12</ecNumber>
    </recommendedName>
</protein>
<evidence type="ECO:0000313" key="11">
    <source>
        <dbReference type="EMBL" id="APF40962.1"/>
    </source>
</evidence>
<dbReference type="AlphaFoldDB" id="A0A1L2ZPM4"/>
<reference evidence="11 12" key="1">
    <citation type="submission" date="2016-11" db="EMBL/GenBank/DDBJ databases">
        <title>Genome sequencing of Zhihengliuella aestuarii B18 antagonistic to Plasmodiophora brassicae.</title>
        <authorList>
            <person name="Luo Y."/>
        </authorList>
    </citation>
    <scope>NUCLEOTIDE SEQUENCE [LARGE SCALE GENOMIC DNA]</scope>
    <source>
        <strain evidence="11 12">B18</strain>
    </source>
</reference>
<dbReference type="Pfam" id="PF13238">
    <property type="entry name" value="AAA_18"/>
    <property type="match status" value="1"/>
</dbReference>
<evidence type="ECO:0000256" key="3">
    <source>
        <dbReference type="ARBA" id="ARBA00012054"/>
    </source>
</evidence>
<dbReference type="GO" id="GO:0046316">
    <property type="term" value="F:gluconokinase activity"/>
    <property type="evidence" value="ECO:0007669"/>
    <property type="project" value="UniProtKB-EC"/>
</dbReference>
<dbReference type="GO" id="GO:0019521">
    <property type="term" value="P:D-gluconate metabolic process"/>
    <property type="evidence" value="ECO:0007669"/>
    <property type="project" value="UniProtKB-KW"/>
</dbReference>
<keyword evidence="7 10" id="KW-0067">ATP-binding</keyword>
<evidence type="ECO:0000256" key="7">
    <source>
        <dbReference type="ARBA" id="ARBA00022840"/>
    </source>
</evidence>
<evidence type="ECO:0000256" key="9">
    <source>
        <dbReference type="ARBA" id="ARBA00048090"/>
    </source>
</evidence>
<name>A0A1L2ZPM4_9MICC</name>
<dbReference type="PANTHER" id="PTHR43442">
    <property type="entry name" value="GLUCONOKINASE-RELATED"/>
    <property type="match status" value="1"/>
</dbReference>
<dbReference type="EC" id="2.7.1.12" evidence="3 10"/>
<evidence type="ECO:0000256" key="4">
    <source>
        <dbReference type="ARBA" id="ARBA00022679"/>
    </source>
</evidence>
<evidence type="ECO:0000256" key="1">
    <source>
        <dbReference type="ARBA" id="ARBA00004761"/>
    </source>
</evidence>
<keyword evidence="6 10" id="KW-0418">Kinase</keyword>
<dbReference type="RefSeq" id="WP_071894438.1">
    <property type="nucleotide sequence ID" value="NZ_CP018135.1"/>
</dbReference>
<gene>
    <name evidence="11" type="ORF">BHE16_08040</name>
</gene>
<organism evidence="11 12">
    <name type="scientific">Neomicrococcus aestuarii</name>
    <dbReference type="NCBI Taxonomy" id="556325"/>
    <lineage>
        <taxon>Bacteria</taxon>
        <taxon>Bacillati</taxon>
        <taxon>Actinomycetota</taxon>
        <taxon>Actinomycetes</taxon>
        <taxon>Micrococcales</taxon>
        <taxon>Micrococcaceae</taxon>
        <taxon>Neomicrococcus</taxon>
    </lineage>
</organism>
<comment type="pathway">
    <text evidence="1">Carbohydrate acid metabolism.</text>
</comment>
<dbReference type="CDD" id="cd02021">
    <property type="entry name" value="GntK"/>
    <property type="match status" value="1"/>
</dbReference>
<evidence type="ECO:0000256" key="2">
    <source>
        <dbReference type="ARBA" id="ARBA00008420"/>
    </source>
</evidence>